<evidence type="ECO:0000256" key="2">
    <source>
        <dbReference type="ARBA" id="ARBA00023125"/>
    </source>
</evidence>
<accession>A0ABS8UZD1</accession>
<keyword evidence="3 4" id="KW-0804">Transcription</keyword>
<evidence type="ECO:0000256" key="4">
    <source>
        <dbReference type="RuleBase" id="RU367031"/>
    </source>
</evidence>
<proteinExistence type="predicted"/>
<evidence type="ECO:0000259" key="5">
    <source>
        <dbReference type="Pfam" id="PF03479"/>
    </source>
</evidence>
<sequence length="125" mass="13479">MSKDHHFQPVIRDTYSKGRFDILTLSGSYVRTEIGGRTGGLSVCLASTDGQIIGGGVGGPLIAGGPIQAFVRWLILLIKVWVEVSLLIQSRGMQPTPLHSTGLRVSTVQGLHQSPENGDYDHLQD</sequence>
<dbReference type="InterPro" id="IPR039605">
    <property type="entry name" value="AHL"/>
</dbReference>
<evidence type="ECO:0000313" key="7">
    <source>
        <dbReference type="Proteomes" id="UP000823775"/>
    </source>
</evidence>
<dbReference type="InterPro" id="IPR005175">
    <property type="entry name" value="PPC_dom"/>
</dbReference>
<gene>
    <name evidence="6" type="ORF">HAX54_025328</name>
</gene>
<evidence type="ECO:0000313" key="6">
    <source>
        <dbReference type="EMBL" id="MCD9640183.1"/>
    </source>
</evidence>
<dbReference type="SUPFAM" id="SSF117856">
    <property type="entry name" value="AF0104/ALDC/Ptd012-like"/>
    <property type="match status" value="1"/>
</dbReference>
<reference evidence="6 7" key="1">
    <citation type="journal article" date="2021" name="BMC Genomics">
        <title>Datura genome reveals duplications of psychoactive alkaloid biosynthetic genes and high mutation rate following tissue culture.</title>
        <authorList>
            <person name="Rajewski A."/>
            <person name="Carter-House D."/>
            <person name="Stajich J."/>
            <person name="Litt A."/>
        </authorList>
    </citation>
    <scope>NUCLEOTIDE SEQUENCE [LARGE SCALE GENOMIC DNA]</scope>
    <source>
        <strain evidence="6">AR-01</strain>
    </source>
</reference>
<evidence type="ECO:0000256" key="1">
    <source>
        <dbReference type="ARBA" id="ARBA00023015"/>
    </source>
</evidence>
<feature type="domain" description="PPC" evidence="5">
    <location>
        <begin position="14"/>
        <end position="72"/>
    </location>
</feature>
<keyword evidence="2 4" id="KW-0238">DNA-binding</keyword>
<comment type="function">
    <text evidence="4">Transcription factor that specifically binds AT-rich DNA sequences related to the nuclear matrix attachment regions (MARs).</text>
</comment>
<evidence type="ECO:0000256" key="3">
    <source>
        <dbReference type="ARBA" id="ARBA00023163"/>
    </source>
</evidence>
<comment type="caution">
    <text evidence="6">The sequence shown here is derived from an EMBL/GenBank/DDBJ whole genome shotgun (WGS) entry which is preliminary data.</text>
</comment>
<comment type="domain">
    <text evidence="4">The PPC domain mediates interactions between AHL proteins.</text>
</comment>
<dbReference type="PANTHER" id="PTHR31500">
    <property type="entry name" value="AT-HOOK MOTIF NUCLEAR-LOCALIZED PROTEIN 9"/>
    <property type="match status" value="1"/>
</dbReference>
<dbReference type="EMBL" id="JACEIK010003077">
    <property type="protein sequence ID" value="MCD9640183.1"/>
    <property type="molecule type" value="Genomic_DNA"/>
</dbReference>
<dbReference type="Pfam" id="PF03479">
    <property type="entry name" value="PCC"/>
    <property type="match status" value="1"/>
</dbReference>
<dbReference type="Gene3D" id="3.30.1330.80">
    <property type="entry name" value="Hypothetical protein, similar to alpha- acetolactate decarboxylase, domain 2"/>
    <property type="match status" value="1"/>
</dbReference>
<keyword evidence="1 4" id="KW-0805">Transcription regulation</keyword>
<comment type="subcellular location">
    <subcellularLocation>
        <location evidence="4">Nucleus</location>
    </subcellularLocation>
</comment>
<dbReference type="PANTHER" id="PTHR31500:SF68">
    <property type="entry name" value="AT-HOOK MOTIF NUCLEAR-LOCALIZED PROTEIN 14"/>
    <property type="match status" value="1"/>
</dbReference>
<name>A0ABS8UZD1_DATST</name>
<protein>
    <recommendedName>
        <fullName evidence="4">AT-hook motif nuclear-localized protein</fullName>
    </recommendedName>
</protein>
<keyword evidence="7" id="KW-1185">Reference proteome</keyword>
<keyword evidence="4" id="KW-0539">Nucleus</keyword>
<dbReference type="Proteomes" id="UP000823775">
    <property type="component" value="Unassembled WGS sequence"/>
</dbReference>
<organism evidence="6 7">
    <name type="scientific">Datura stramonium</name>
    <name type="common">Jimsonweed</name>
    <name type="synonym">Common thornapple</name>
    <dbReference type="NCBI Taxonomy" id="4076"/>
    <lineage>
        <taxon>Eukaryota</taxon>
        <taxon>Viridiplantae</taxon>
        <taxon>Streptophyta</taxon>
        <taxon>Embryophyta</taxon>
        <taxon>Tracheophyta</taxon>
        <taxon>Spermatophyta</taxon>
        <taxon>Magnoliopsida</taxon>
        <taxon>eudicotyledons</taxon>
        <taxon>Gunneridae</taxon>
        <taxon>Pentapetalae</taxon>
        <taxon>asterids</taxon>
        <taxon>lamiids</taxon>
        <taxon>Solanales</taxon>
        <taxon>Solanaceae</taxon>
        <taxon>Solanoideae</taxon>
        <taxon>Datureae</taxon>
        <taxon>Datura</taxon>
    </lineage>
</organism>